<evidence type="ECO:0000256" key="1">
    <source>
        <dbReference type="ARBA" id="ARBA00006817"/>
    </source>
</evidence>
<dbReference type="InterPro" id="IPR023393">
    <property type="entry name" value="START-like_dom_sf"/>
</dbReference>
<keyword evidence="4" id="KW-1185">Reference proteome</keyword>
<dbReference type="SUPFAM" id="SSF55961">
    <property type="entry name" value="Bet v1-like"/>
    <property type="match status" value="1"/>
</dbReference>
<evidence type="ECO:0000313" key="4">
    <source>
        <dbReference type="Proteomes" id="UP001205965"/>
    </source>
</evidence>
<name>A0ABT2FZI8_9CORY</name>
<comment type="caution">
    <text evidence="3">The sequence shown here is derived from an EMBL/GenBank/DDBJ whole genome shotgun (WGS) entry which is preliminary data.</text>
</comment>
<dbReference type="Gene3D" id="3.30.530.20">
    <property type="match status" value="1"/>
</dbReference>
<feature type="domain" description="Activator of Hsp90 ATPase homologue 1/2-like C-terminal" evidence="2">
    <location>
        <begin position="29"/>
        <end position="135"/>
    </location>
</feature>
<proteinExistence type="inferred from homology"/>
<reference evidence="3 4" key="1">
    <citation type="submission" date="2022-08" db="EMBL/GenBank/DDBJ databases">
        <title>YIM 101645 draft genome.</title>
        <authorList>
            <person name="Chen X."/>
        </authorList>
    </citation>
    <scope>NUCLEOTIDE SEQUENCE [LARGE SCALE GENOMIC DNA]</scope>
    <source>
        <strain evidence="3 4">YIM 101645</strain>
    </source>
</reference>
<dbReference type="Pfam" id="PF08327">
    <property type="entry name" value="AHSA1"/>
    <property type="match status" value="1"/>
</dbReference>
<dbReference type="EMBL" id="JANWTC010000004">
    <property type="protein sequence ID" value="MCS5479452.1"/>
    <property type="molecule type" value="Genomic_DNA"/>
</dbReference>
<accession>A0ABT2FZI8</accession>
<protein>
    <submittedName>
        <fullName evidence="3">SRPBCC domain-containing protein</fullName>
    </submittedName>
</protein>
<dbReference type="Proteomes" id="UP001205965">
    <property type="component" value="Unassembled WGS sequence"/>
</dbReference>
<evidence type="ECO:0000313" key="3">
    <source>
        <dbReference type="EMBL" id="MCS5479452.1"/>
    </source>
</evidence>
<comment type="similarity">
    <text evidence="1">Belongs to the AHA1 family.</text>
</comment>
<dbReference type="RefSeq" id="WP_259427509.1">
    <property type="nucleotide sequence ID" value="NZ_JANWTC010000004.1"/>
</dbReference>
<dbReference type="InterPro" id="IPR013538">
    <property type="entry name" value="ASHA1/2-like_C"/>
</dbReference>
<sequence>MTVRPSGHAVRIGDTVRVDVVRVFPHDQATVFSFLTESARLGRWYGTWAGDPATGTVLLNFVENPAEPAEVRILTCERPDRLAVGLPMGWEVDLSLAPTPGGTHLVLTQLLDAATPPGDIGAGWEYYLDRLGRVLAGEDADSVDWADYHPGLVAHYTP</sequence>
<organism evidence="3 4">
    <name type="scientific">Corynebacterium lemuris</name>
    <dbReference type="NCBI Taxonomy" id="1859292"/>
    <lineage>
        <taxon>Bacteria</taxon>
        <taxon>Bacillati</taxon>
        <taxon>Actinomycetota</taxon>
        <taxon>Actinomycetes</taxon>
        <taxon>Mycobacteriales</taxon>
        <taxon>Corynebacteriaceae</taxon>
        <taxon>Corynebacterium</taxon>
    </lineage>
</organism>
<gene>
    <name evidence="3" type="ORF">NYP18_07260</name>
</gene>
<evidence type="ECO:0000259" key="2">
    <source>
        <dbReference type="Pfam" id="PF08327"/>
    </source>
</evidence>